<organism evidence="3 4">
    <name type="scientific">Rhynchophorus ferrugineus</name>
    <name type="common">Red palm weevil</name>
    <name type="synonym">Curculio ferrugineus</name>
    <dbReference type="NCBI Taxonomy" id="354439"/>
    <lineage>
        <taxon>Eukaryota</taxon>
        <taxon>Metazoa</taxon>
        <taxon>Ecdysozoa</taxon>
        <taxon>Arthropoda</taxon>
        <taxon>Hexapoda</taxon>
        <taxon>Insecta</taxon>
        <taxon>Pterygota</taxon>
        <taxon>Neoptera</taxon>
        <taxon>Endopterygota</taxon>
        <taxon>Coleoptera</taxon>
        <taxon>Polyphaga</taxon>
        <taxon>Cucujiformia</taxon>
        <taxon>Curculionidae</taxon>
        <taxon>Dryophthorinae</taxon>
        <taxon>Rhynchophorus</taxon>
    </lineage>
</organism>
<evidence type="ECO:0000256" key="1">
    <source>
        <dbReference type="SAM" id="MobiDB-lite"/>
    </source>
</evidence>
<feature type="region of interest" description="Disordered" evidence="1">
    <location>
        <begin position="245"/>
        <end position="266"/>
    </location>
</feature>
<sequence>MFRLALVLTVVCSVSISAQYLPSGWRPSGPVFRLPERSTRPSVVYGPPSTSPAPATEAPTEKLAEITTTEAATTTEAITTIAPLGTTEALTTTEIPTTTEEITTNAPTTTELSPESEVTTESVTEEQTEEVTESAELRTTPNYNLIQGETNQVDEIDSSYGAPFKSQFVEQPYQEYGAPKQFDEDDESSEEEIPSFGYNGPASSYGPPLRGSNRKFGFRVPQDTLTVPLNEPAITYGPPVGYPGSSNGKGYKSGIPQPTNGPSLVESFEEDSGLINDDDNGYPRYPGFSGYPYRENLRAANKQKGVYYIYHPTGVLQKITYSTRGNRRNNEYRARYKYENIEPIRGPVYTYDSKSAALKRIS</sequence>
<feature type="signal peptide" evidence="2">
    <location>
        <begin position="1"/>
        <end position="18"/>
    </location>
</feature>
<evidence type="ECO:0000313" key="3">
    <source>
        <dbReference type="EMBL" id="KAF7279965.1"/>
    </source>
</evidence>
<feature type="region of interest" description="Disordered" evidence="1">
    <location>
        <begin position="39"/>
        <end position="58"/>
    </location>
</feature>
<gene>
    <name evidence="3" type="ORF">GWI33_006531</name>
</gene>
<feature type="chain" id="PRO_5032686014" evidence="2">
    <location>
        <begin position="19"/>
        <end position="362"/>
    </location>
</feature>
<evidence type="ECO:0000313" key="4">
    <source>
        <dbReference type="Proteomes" id="UP000625711"/>
    </source>
</evidence>
<keyword evidence="2" id="KW-0732">Signal</keyword>
<dbReference type="Proteomes" id="UP000625711">
    <property type="component" value="Unassembled WGS sequence"/>
</dbReference>
<feature type="compositionally biased region" description="Acidic residues" evidence="1">
    <location>
        <begin position="123"/>
        <end position="133"/>
    </location>
</feature>
<feature type="compositionally biased region" description="Low complexity" evidence="1">
    <location>
        <begin position="105"/>
        <end position="122"/>
    </location>
</feature>
<dbReference type="OrthoDB" id="8197587at2759"/>
<accession>A0A834IFN9</accession>
<protein>
    <submittedName>
        <fullName evidence="3">Uncharacterized protein</fullName>
    </submittedName>
</protein>
<dbReference type="AlphaFoldDB" id="A0A834IFN9"/>
<feature type="region of interest" description="Disordered" evidence="1">
    <location>
        <begin position="179"/>
        <end position="214"/>
    </location>
</feature>
<feature type="region of interest" description="Disordered" evidence="1">
    <location>
        <begin position="105"/>
        <end position="136"/>
    </location>
</feature>
<comment type="caution">
    <text evidence="3">The sequence shown here is derived from an EMBL/GenBank/DDBJ whole genome shotgun (WGS) entry which is preliminary data.</text>
</comment>
<reference evidence="3" key="1">
    <citation type="submission" date="2020-08" db="EMBL/GenBank/DDBJ databases">
        <title>Genome sequencing and assembly of the red palm weevil Rhynchophorus ferrugineus.</title>
        <authorList>
            <person name="Dias G.B."/>
            <person name="Bergman C.M."/>
            <person name="Manee M."/>
        </authorList>
    </citation>
    <scope>NUCLEOTIDE SEQUENCE</scope>
    <source>
        <strain evidence="3">AA-2017</strain>
        <tissue evidence="3">Whole larva</tissue>
    </source>
</reference>
<dbReference type="EMBL" id="JAACXV010000328">
    <property type="protein sequence ID" value="KAF7279965.1"/>
    <property type="molecule type" value="Genomic_DNA"/>
</dbReference>
<name>A0A834IFN9_RHYFE</name>
<feature type="compositionally biased region" description="Acidic residues" evidence="1">
    <location>
        <begin position="183"/>
        <end position="193"/>
    </location>
</feature>
<keyword evidence="4" id="KW-1185">Reference proteome</keyword>
<evidence type="ECO:0000256" key="2">
    <source>
        <dbReference type="SAM" id="SignalP"/>
    </source>
</evidence>
<proteinExistence type="predicted"/>